<dbReference type="OrthoDB" id="2676146at2"/>
<feature type="chain" id="PRO_5038906906" evidence="1">
    <location>
        <begin position="35"/>
        <end position="329"/>
    </location>
</feature>
<sequence length="329" mass="33881">MHETLPQSPRRGRRTVTGLAAVATATFLAFGASAGPAFADTPLNGGAKGTYIGNGQGGAQITTSEGRFRTNLFRLELEDGTVLLTYCIDVKTGIRSGADYVEDSWETYPGQGAFAEPAKVHWILQNSYPTVEVAALAEAAGIEGLTEEQAVAGTQAAIWHFSNGIDLSGRNDGNVQALYDYLVENAQDLPQTAEPDASLSITPATAEGRAGETIGEFTVSTSAASLPLTLEGPEGVQLVDLESGEPVETVGNGDTFGVSVPADAAPGEASVSGSVTAEVHTGRLFRGAPGEDPTQTLITAEGGEAEISAGVQVTWTEGVPEESPSPSPS</sequence>
<evidence type="ECO:0000256" key="1">
    <source>
        <dbReference type="SAM" id="SignalP"/>
    </source>
</evidence>
<organism evidence="3 4">
    <name type="scientific">Marinitenerispora sediminis</name>
    <dbReference type="NCBI Taxonomy" id="1931232"/>
    <lineage>
        <taxon>Bacteria</taxon>
        <taxon>Bacillati</taxon>
        <taxon>Actinomycetota</taxon>
        <taxon>Actinomycetes</taxon>
        <taxon>Streptosporangiales</taxon>
        <taxon>Nocardiopsidaceae</taxon>
        <taxon>Marinitenerispora</taxon>
    </lineage>
</organism>
<name>A0A368T7V0_9ACTN</name>
<feature type="signal peptide" evidence="1">
    <location>
        <begin position="1"/>
        <end position="34"/>
    </location>
</feature>
<accession>A0A368T7V0</accession>
<keyword evidence="4" id="KW-1185">Reference proteome</keyword>
<evidence type="ECO:0000313" key="4">
    <source>
        <dbReference type="Proteomes" id="UP000253318"/>
    </source>
</evidence>
<dbReference type="InterPro" id="IPR013552">
    <property type="entry name" value="Thioester_dom"/>
</dbReference>
<dbReference type="Proteomes" id="UP000253318">
    <property type="component" value="Unassembled WGS sequence"/>
</dbReference>
<gene>
    <name evidence="3" type="ORF">DEF24_14165</name>
</gene>
<comment type="caution">
    <text evidence="3">The sequence shown here is derived from an EMBL/GenBank/DDBJ whole genome shotgun (WGS) entry which is preliminary data.</text>
</comment>
<dbReference type="Gene3D" id="1.10.150.480">
    <property type="match status" value="1"/>
</dbReference>
<dbReference type="Pfam" id="PF08341">
    <property type="entry name" value="TED"/>
    <property type="match status" value="1"/>
</dbReference>
<feature type="non-terminal residue" evidence="3">
    <location>
        <position position="329"/>
    </location>
</feature>
<feature type="domain" description="Thioester" evidence="2">
    <location>
        <begin position="85"/>
        <end position="187"/>
    </location>
</feature>
<evidence type="ECO:0000313" key="3">
    <source>
        <dbReference type="EMBL" id="RCV58074.1"/>
    </source>
</evidence>
<dbReference type="EMBL" id="QEIN01000101">
    <property type="protein sequence ID" value="RCV58074.1"/>
    <property type="molecule type" value="Genomic_DNA"/>
</dbReference>
<dbReference type="AlphaFoldDB" id="A0A368T7V0"/>
<protein>
    <submittedName>
        <fullName evidence="3">Peptidase</fullName>
    </submittedName>
</protein>
<dbReference type="InterPro" id="IPR023849">
    <property type="entry name" value="TQXA_dom"/>
</dbReference>
<evidence type="ECO:0000259" key="2">
    <source>
        <dbReference type="Pfam" id="PF08341"/>
    </source>
</evidence>
<dbReference type="NCBIfam" id="TIGR03934">
    <property type="entry name" value="TQXA_dom"/>
    <property type="match status" value="1"/>
</dbReference>
<keyword evidence="1" id="KW-0732">Signal</keyword>
<reference evidence="3 4" key="1">
    <citation type="submission" date="2018-04" db="EMBL/GenBank/DDBJ databases">
        <title>Novel actinobacteria from marine sediment.</title>
        <authorList>
            <person name="Ng Z.Y."/>
            <person name="Tan G.Y.A."/>
        </authorList>
    </citation>
    <scope>NUCLEOTIDE SEQUENCE [LARGE SCALE GENOMIC DNA]</scope>
    <source>
        <strain evidence="3 4">TPS81</strain>
    </source>
</reference>
<proteinExistence type="predicted"/>